<dbReference type="InterPro" id="IPR025966">
    <property type="entry name" value="OppC_N"/>
</dbReference>
<feature type="transmembrane region" description="Helical" evidence="7">
    <location>
        <begin position="260"/>
        <end position="282"/>
    </location>
</feature>
<evidence type="ECO:0000259" key="8">
    <source>
        <dbReference type="PROSITE" id="PS50928"/>
    </source>
</evidence>
<keyword evidence="2 7" id="KW-0813">Transport</keyword>
<feature type="transmembrane region" description="Helical" evidence="7">
    <location>
        <begin position="213"/>
        <end position="239"/>
    </location>
</feature>
<dbReference type="InterPro" id="IPR000515">
    <property type="entry name" value="MetI-like"/>
</dbReference>
<evidence type="ECO:0000256" key="3">
    <source>
        <dbReference type="ARBA" id="ARBA00022475"/>
    </source>
</evidence>
<dbReference type="EMBL" id="QQTP01000025">
    <property type="protein sequence ID" value="RDJ19927.1"/>
    <property type="molecule type" value="Genomic_DNA"/>
</dbReference>
<dbReference type="Proteomes" id="UP000255207">
    <property type="component" value="Unassembled WGS sequence"/>
</dbReference>
<feature type="transmembrane region" description="Helical" evidence="7">
    <location>
        <begin position="32"/>
        <end position="56"/>
    </location>
</feature>
<evidence type="ECO:0000256" key="1">
    <source>
        <dbReference type="ARBA" id="ARBA00004651"/>
    </source>
</evidence>
<feature type="domain" description="ABC transmembrane type-1" evidence="8">
    <location>
        <begin position="93"/>
        <end position="282"/>
    </location>
</feature>
<dbReference type="Gene3D" id="1.10.3720.10">
    <property type="entry name" value="MetI-like"/>
    <property type="match status" value="1"/>
</dbReference>
<name>A0A370KY75_9HYPH</name>
<evidence type="ECO:0000256" key="4">
    <source>
        <dbReference type="ARBA" id="ARBA00022692"/>
    </source>
</evidence>
<keyword evidence="3" id="KW-1003">Cell membrane</keyword>
<dbReference type="PROSITE" id="PS50928">
    <property type="entry name" value="ABC_TM1"/>
    <property type="match status" value="1"/>
</dbReference>
<feature type="transmembrane region" description="Helical" evidence="7">
    <location>
        <begin position="141"/>
        <end position="169"/>
    </location>
</feature>
<evidence type="ECO:0000256" key="5">
    <source>
        <dbReference type="ARBA" id="ARBA00022989"/>
    </source>
</evidence>
<organism evidence="9 10">
    <name type="scientific">Bosea caraganae</name>
    <dbReference type="NCBI Taxonomy" id="2763117"/>
    <lineage>
        <taxon>Bacteria</taxon>
        <taxon>Pseudomonadati</taxon>
        <taxon>Pseudomonadota</taxon>
        <taxon>Alphaproteobacteria</taxon>
        <taxon>Hyphomicrobiales</taxon>
        <taxon>Boseaceae</taxon>
        <taxon>Bosea</taxon>
    </lineage>
</organism>
<dbReference type="OrthoDB" id="9766870at2"/>
<dbReference type="InterPro" id="IPR050366">
    <property type="entry name" value="BP-dependent_transpt_permease"/>
</dbReference>
<dbReference type="RefSeq" id="WP_114832473.1">
    <property type="nucleotide sequence ID" value="NZ_QQTO01000030.1"/>
</dbReference>
<dbReference type="SUPFAM" id="SSF161098">
    <property type="entry name" value="MetI-like"/>
    <property type="match status" value="1"/>
</dbReference>
<dbReference type="PANTHER" id="PTHR43386:SF23">
    <property type="entry name" value="ABC TRANSPORTER"/>
    <property type="match status" value="1"/>
</dbReference>
<accession>A0A370KY75</accession>
<comment type="similarity">
    <text evidence="7">Belongs to the binding-protein-dependent transport system permease family.</text>
</comment>
<keyword evidence="10" id="KW-1185">Reference proteome</keyword>
<keyword evidence="4 7" id="KW-0812">Transmembrane</keyword>
<dbReference type="CDD" id="cd06261">
    <property type="entry name" value="TM_PBP2"/>
    <property type="match status" value="1"/>
</dbReference>
<keyword evidence="5 7" id="KW-1133">Transmembrane helix</keyword>
<sequence>MSASAIEEAPLPPSSGRSPGSRAWVRFRNNRIAVLALVLLALINIAAVLAPVLSPYPPNAVSLRERLQPPSVKHPLGTDENGRDMLSRLLYGARISLAVGIAAVVFAVFLGALVGGAAGFVEGMTDSVLMRVTDGMLSVPIFFFMITTLALFGATLTNIILVIGVTSWMSVARIVRGEVLRNREMPFVEAARSLGAGPFHILFRHVLPQSWPAIIVSATLGIGWAILMESSLSFLGLGVQPPDSSWGNMLSKARGYMWNAPLLAFIPGFAIFLTVLLCNWLGDGLRDALDPTGT</sequence>
<dbReference type="Pfam" id="PF00528">
    <property type="entry name" value="BPD_transp_1"/>
    <property type="match status" value="1"/>
</dbReference>
<evidence type="ECO:0000256" key="6">
    <source>
        <dbReference type="ARBA" id="ARBA00023136"/>
    </source>
</evidence>
<evidence type="ECO:0000313" key="9">
    <source>
        <dbReference type="EMBL" id="RDJ19927.1"/>
    </source>
</evidence>
<dbReference type="Pfam" id="PF12911">
    <property type="entry name" value="OppC_N"/>
    <property type="match status" value="1"/>
</dbReference>
<evidence type="ECO:0000313" key="10">
    <source>
        <dbReference type="Proteomes" id="UP000255207"/>
    </source>
</evidence>
<dbReference type="GO" id="GO:0005886">
    <property type="term" value="C:plasma membrane"/>
    <property type="evidence" value="ECO:0007669"/>
    <property type="project" value="UniProtKB-SubCell"/>
</dbReference>
<protein>
    <submittedName>
        <fullName evidence="9">ABC transporter permease</fullName>
    </submittedName>
</protein>
<proteinExistence type="inferred from homology"/>
<keyword evidence="6 7" id="KW-0472">Membrane</keyword>
<dbReference type="InterPro" id="IPR035906">
    <property type="entry name" value="MetI-like_sf"/>
</dbReference>
<dbReference type="PANTHER" id="PTHR43386">
    <property type="entry name" value="OLIGOPEPTIDE TRANSPORT SYSTEM PERMEASE PROTEIN APPC"/>
    <property type="match status" value="1"/>
</dbReference>
<evidence type="ECO:0000256" key="7">
    <source>
        <dbReference type="RuleBase" id="RU363032"/>
    </source>
</evidence>
<reference evidence="10" key="1">
    <citation type="submission" date="2018-07" db="EMBL/GenBank/DDBJ databases">
        <authorList>
            <person name="Safronova V.I."/>
            <person name="Chirak E.R."/>
            <person name="Sazanova A.L."/>
        </authorList>
    </citation>
    <scope>NUCLEOTIDE SEQUENCE [LARGE SCALE GENOMIC DNA]</scope>
    <source>
        <strain evidence="10">RCAM04685</strain>
    </source>
</reference>
<dbReference type="AlphaFoldDB" id="A0A370KY75"/>
<feature type="transmembrane region" description="Helical" evidence="7">
    <location>
        <begin position="95"/>
        <end position="121"/>
    </location>
</feature>
<dbReference type="GO" id="GO:0055085">
    <property type="term" value="P:transmembrane transport"/>
    <property type="evidence" value="ECO:0007669"/>
    <property type="project" value="InterPro"/>
</dbReference>
<comment type="caution">
    <text evidence="9">The sequence shown here is derived from an EMBL/GenBank/DDBJ whole genome shotgun (WGS) entry which is preliminary data.</text>
</comment>
<comment type="subcellular location">
    <subcellularLocation>
        <location evidence="1 7">Cell membrane</location>
        <topology evidence="1 7">Multi-pass membrane protein</topology>
    </subcellularLocation>
</comment>
<gene>
    <name evidence="9" type="ORF">DWE98_27270</name>
</gene>
<evidence type="ECO:0000256" key="2">
    <source>
        <dbReference type="ARBA" id="ARBA00022448"/>
    </source>
</evidence>